<dbReference type="PANTHER" id="PTHR44757">
    <property type="entry name" value="DIGUANYLATE CYCLASE DGCP"/>
    <property type="match status" value="1"/>
</dbReference>
<dbReference type="CDD" id="cd01948">
    <property type="entry name" value="EAL"/>
    <property type="match status" value="1"/>
</dbReference>
<evidence type="ECO:0000259" key="4">
    <source>
        <dbReference type="PROSITE" id="PS50887"/>
    </source>
</evidence>
<dbReference type="SUPFAM" id="SSF141868">
    <property type="entry name" value="EAL domain-like"/>
    <property type="match status" value="1"/>
</dbReference>
<dbReference type="CDD" id="cd01949">
    <property type="entry name" value="GGDEF"/>
    <property type="match status" value="1"/>
</dbReference>
<dbReference type="InterPro" id="IPR000014">
    <property type="entry name" value="PAS"/>
</dbReference>
<keyword evidence="6" id="KW-1185">Reference proteome</keyword>
<dbReference type="InterPro" id="IPR001633">
    <property type="entry name" value="EAL_dom"/>
</dbReference>
<dbReference type="PANTHER" id="PTHR44757:SF2">
    <property type="entry name" value="BIOFILM ARCHITECTURE MAINTENANCE PROTEIN MBAA"/>
    <property type="match status" value="1"/>
</dbReference>
<protein>
    <submittedName>
        <fullName evidence="5">PAS domain S-box/diguanylate cyclase (GGDEF) domain protein</fullName>
    </submittedName>
</protein>
<dbReference type="eggNOG" id="COG5001">
    <property type="taxonomic scope" value="Bacteria"/>
</dbReference>
<dbReference type="PROSITE" id="PS50112">
    <property type="entry name" value="PAS"/>
    <property type="match status" value="1"/>
</dbReference>
<comment type="caution">
    <text evidence="5">The sequence shown here is derived from an EMBL/GenBank/DDBJ whole genome shotgun (WGS) entry which is preliminary data.</text>
</comment>
<feature type="domain" description="GGDEF" evidence="4">
    <location>
        <begin position="200"/>
        <end position="333"/>
    </location>
</feature>
<dbReference type="Proteomes" id="UP000035100">
    <property type="component" value="Unassembled WGS sequence"/>
</dbReference>
<dbReference type="InterPro" id="IPR029787">
    <property type="entry name" value="Nucleotide_cyclase"/>
</dbReference>
<keyword evidence="1" id="KW-1133">Transmembrane helix</keyword>
<evidence type="ECO:0000313" key="5">
    <source>
        <dbReference type="EMBL" id="KIQ71303.1"/>
    </source>
</evidence>
<evidence type="ECO:0000313" key="6">
    <source>
        <dbReference type="Proteomes" id="UP000035100"/>
    </source>
</evidence>
<dbReference type="NCBIfam" id="TIGR00254">
    <property type="entry name" value="GGDEF"/>
    <property type="match status" value="1"/>
</dbReference>
<evidence type="ECO:0000256" key="1">
    <source>
        <dbReference type="SAM" id="Phobius"/>
    </source>
</evidence>
<dbReference type="InterPro" id="IPR013656">
    <property type="entry name" value="PAS_4"/>
</dbReference>
<dbReference type="SMART" id="SM00267">
    <property type="entry name" value="GGDEF"/>
    <property type="match status" value="1"/>
</dbReference>
<dbReference type="InterPro" id="IPR000160">
    <property type="entry name" value="GGDEF_dom"/>
</dbReference>
<dbReference type="SMART" id="SM00091">
    <property type="entry name" value="PAS"/>
    <property type="match status" value="1"/>
</dbReference>
<sequence>MPALTADATIWLAAVTTACAIGALVLTTLRLRRARRAAEFGEMVADHAKDGLVVQSLDGRILWMNRAYCELFGRAPAEMLGRNPLSFAVPPDLRPTDEEIAAFRYSDGEFDGKILLFHNVRKSGEMFWNEIRFALHRLPDGRERAVLVCRDATDQVEKERQLRAAHEEVTYLARHDALTGLANRTEFLRVASAALAAGGPATGMIHIDLDRFKEVNDTFGHVAGDAVVCHVADAIAATARAGDLAARMGGDEFLLVCPGIGSLEALRARGQEIADRLDRPLRWRDRRIPCSVSMGAALSEPGDTSPQDALGRSDLALYEAKRRGRGRLCLFDGDLRARHAVAAHRVERIRRSVAEGRLEFEFAPVIDIATGAVEGFEAVVRHDGAAGPAFDHRDFLAEARGLGLLAEVGYGAIEAALRLQRTLRDATGRSVPVGIAASRELFLHPQIFSRLTRAAARHGVTPHLLPMAIGDTGVRAVDGPDDPLPGTILDLAQMGFPILLDEFGTRPAAIVRLARLPVAGIKLGADLVAGLEGDAARFQIVRGLGGIAGALGLRLIAEGVDTAETAACLGAIGRFSGQGAWAGAPLPADAVADWLAGRPVAEPGPVPAGSRRASA</sequence>
<feature type="transmembrane region" description="Helical" evidence="1">
    <location>
        <begin position="6"/>
        <end position="26"/>
    </location>
</feature>
<dbReference type="OrthoDB" id="9814202at2"/>
<gene>
    <name evidence="5" type="ORF">Wenmar_00072</name>
</gene>
<dbReference type="PROSITE" id="PS50887">
    <property type="entry name" value="GGDEF"/>
    <property type="match status" value="1"/>
</dbReference>
<feature type="domain" description="EAL" evidence="3">
    <location>
        <begin position="342"/>
        <end position="599"/>
    </location>
</feature>
<dbReference type="EMBL" id="AONG01000002">
    <property type="protein sequence ID" value="KIQ71303.1"/>
    <property type="molecule type" value="Genomic_DNA"/>
</dbReference>
<dbReference type="InterPro" id="IPR043128">
    <property type="entry name" value="Rev_trsase/Diguanyl_cyclase"/>
</dbReference>
<dbReference type="RefSeq" id="WP_018301961.1">
    <property type="nucleotide sequence ID" value="NZ_KB902280.1"/>
</dbReference>
<dbReference type="Pfam" id="PF00990">
    <property type="entry name" value="GGDEF"/>
    <property type="match status" value="1"/>
</dbReference>
<name>A0A0D0QJW6_9RHOB</name>
<dbReference type="Pfam" id="PF08448">
    <property type="entry name" value="PAS_4"/>
    <property type="match status" value="1"/>
</dbReference>
<dbReference type="PROSITE" id="PS50883">
    <property type="entry name" value="EAL"/>
    <property type="match status" value="1"/>
</dbReference>
<dbReference type="Gene3D" id="3.30.70.270">
    <property type="match status" value="1"/>
</dbReference>
<keyword evidence="1" id="KW-0472">Membrane</keyword>
<dbReference type="Gene3D" id="3.20.20.450">
    <property type="entry name" value="EAL domain"/>
    <property type="match status" value="1"/>
</dbReference>
<dbReference type="PATRIC" id="fig|1123501.6.peg.137"/>
<dbReference type="InterPro" id="IPR035919">
    <property type="entry name" value="EAL_sf"/>
</dbReference>
<dbReference type="AlphaFoldDB" id="A0A0D0QJW6"/>
<feature type="domain" description="PAS" evidence="2">
    <location>
        <begin position="37"/>
        <end position="92"/>
    </location>
</feature>
<dbReference type="InterPro" id="IPR035965">
    <property type="entry name" value="PAS-like_dom_sf"/>
</dbReference>
<dbReference type="InterPro" id="IPR052155">
    <property type="entry name" value="Biofilm_reg_signaling"/>
</dbReference>
<organism evidence="5 6">
    <name type="scientific">Wenxinia marina DSM 24838</name>
    <dbReference type="NCBI Taxonomy" id="1123501"/>
    <lineage>
        <taxon>Bacteria</taxon>
        <taxon>Pseudomonadati</taxon>
        <taxon>Pseudomonadota</taxon>
        <taxon>Alphaproteobacteria</taxon>
        <taxon>Rhodobacterales</taxon>
        <taxon>Roseobacteraceae</taxon>
        <taxon>Wenxinia</taxon>
    </lineage>
</organism>
<accession>A0A0D0QJW6</accession>
<proteinExistence type="predicted"/>
<dbReference type="Gene3D" id="3.30.450.20">
    <property type="entry name" value="PAS domain"/>
    <property type="match status" value="1"/>
</dbReference>
<dbReference type="SMART" id="SM00052">
    <property type="entry name" value="EAL"/>
    <property type="match status" value="1"/>
</dbReference>
<evidence type="ECO:0000259" key="3">
    <source>
        <dbReference type="PROSITE" id="PS50883"/>
    </source>
</evidence>
<dbReference type="SUPFAM" id="SSF55785">
    <property type="entry name" value="PYP-like sensor domain (PAS domain)"/>
    <property type="match status" value="1"/>
</dbReference>
<evidence type="ECO:0000259" key="2">
    <source>
        <dbReference type="PROSITE" id="PS50112"/>
    </source>
</evidence>
<keyword evidence="1" id="KW-0812">Transmembrane</keyword>
<dbReference type="STRING" id="1123501.Wenmar_00072"/>
<reference evidence="5 6" key="1">
    <citation type="submission" date="2013-01" db="EMBL/GenBank/DDBJ databases">
        <authorList>
            <person name="Fiebig A."/>
            <person name="Goeker M."/>
            <person name="Klenk H.-P.P."/>
        </authorList>
    </citation>
    <scope>NUCLEOTIDE SEQUENCE [LARGE SCALE GENOMIC DNA]</scope>
    <source>
        <strain evidence="5 6">DSM 24838</strain>
    </source>
</reference>
<dbReference type="Pfam" id="PF00563">
    <property type="entry name" value="EAL"/>
    <property type="match status" value="1"/>
</dbReference>
<dbReference type="SUPFAM" id="SSF55073">
    <property type="entry name" value="Nucleotide cyclase"/>
    <property type="match status" value="1"/>
</dbReference>
<dbReference type="NCBIfam" id="TIGR00229">
    <property type="entry name" value="sensory_box"/>
    <property type="match status" value="1"/>
</dbReference>
<dbReference type="CDD" id="cd00130">
    <property type="entry name" value="PAS"/>
    <property type="match status" value="1"/>
</dbReference>